<feature type="transmembrane region" description="Helical" evidence="5">
    <location>
        <begin position="16"/>
        <end position="33"/>
    </location>
</feature>
<dbReference type="CDD" id="cd05332">
    <property type="entry name" value="11beta-HSD1_like_SDR_c"/>
    <property type="match status" value="1"/>
</dbReference>
<dbReference type="PRINTS" id="PR00081">
    <property type="entry name" value="GDHRDH"/>
</dbReference>
<sequence length="327" mass="36276">MAITDSLVGSVSSWCRWMFGSLFFPVMIPWFLYRIIFSCWNNVTRQHAKLENKVVLITGASSGLGEVLAAEFYKVGCKVILASRRLDELEKVKSNLLNLRGNDVLPEHQPVILQLDLADVKSLPDKAKEALNFYGKVDILINNAGISYRGDILSTAVEVDIKVMIVNYFGQIALTKAILPQMMKNKCGHVVAIGSIQGKVAIPHRSAYSASKHALQAFFDSLRAELVDTNIKVTVINPGYIKTNLSLNAMNGDGSTYGVMDDTTASGMDPTFAAKQILQAIVLEKNEIYLSGWIPTLAIYLRLLCPSLYFALMQKRAKKLKNNRKLK</sequence>
<dbReference type="PROSITE" id="PS00061">
    <property type="entry name" value="ADH_SHORT"/>
    <property type="match status" value="1"/>
</dbReference>
<dbReference type="Proteomes" id="UP000014500">
    <property type="component" value="Unassembled WGS sequence"/>
</dbReference>
<dbReference type="PIRSF" id="PIRSF000126">
    <property type="entry name" value="11-beta-HSD1"/>
    <property type="match status" value="1"/>
</dbReference>
<evidence type="ECO:0000313" key="7">
    <source>
        <dbReference type="Proteomes" id="UP000014500"/>
    </source>
</evidence>
<dbReference type="PANTHER" id="PTHR44196:SF1">
    <property type="entry name" value="DEHYDROGENASE_REDUCTASE SDR FAMILY MEMBER 7B"/>
    <property type="match status" value="1"/>
</dbReference>
<keyword evidence="7" id="KW-1185">Reference proteome</keyword>
<comment type="function">
    <text evidence="3">Putative oxidoreductase.</text>
</comment>
<dbReference type="InterPro" id="IPR036291">
    <property type="entry name" value="NAD(P)-bd_dom_sf"/>
</dbReference>
<evidence type="ECO:0000256" key="2">
    <source>
        <dbReference type="ARBA" id="ARBA00023002"/>
    </source>
</evidence>
<dbReference type="EMBL" id="JH431501">
    <property type="status" value="NOT_ANNOTATED_CDS"/>
    <property type="molecule type" value="Genomic_DNA"/>
</dbReference>
<keyword evidence="5" id="KW-0812">Transmembrane</keyword>
<dbReference type="SUPFAM" id="SSF51735">
    <property type="entry name" value="NAD(P)-binding Rossmann-fold domains"/>
    <property type="match status" value="1"/>
</dbReference>
<dbReference type="PhylomeDB" id="T1ITV2"/>
<dbReference type="Gene3D" id="3.40.50.720">
    <property type="entry name" value="NAD(P)-binding Rossmann-like Domain"/>
    <property type="match status" value="1"/>
</dbReference>
<evidence type="ECO:0000256" key="3">
    <source>
        <dbReference type="ARBA" id="ARBA00037096"/>
    </source>
</evidence>
<dbReference type="GO" id="GO:0016020">
    <property type="term" value="C:membrane"/>
    <property type="evidence" value="ECO:0007669"/>
    <property type="project" value="TreeGrafter"/>
</dbReference>
<evidence type="ECO:0000256" key="1">
    <source>
        <dbReference type="ARBA" id="ARBA00006484"/>
    </source>
</evidence>
<evidence type="ECO:0008006" key="8">
    <source>
        <dbReference type="Google" id="ProtNLM"/>
    </source>
</evidence>
<dbReference type="HOGENOM" id="CLU_010194_2_1_1"/>
<dbReference type="InterPro" id="IPR002347">
    <property type="entry name" value="SDR_fam"/>
</dbReference>
<dbReference type="EnsemblMetazoa" id="SMAR004560-RA">
    <property type="protein sequence ID" value="SMAR004560-PA"/>
    <property type="gene ID" value="SMAR004560"/>
</dbReference>
<dbReference type="InterPro" id="IPR020904">
    <property type="entry name" value="Sc_DH/Rdtase_CS"/>
</dbReference>
<name>T1ITV2_STRMM</name>
<dbReference type="OMA" id="YFWIMAK"/>
<dbReference type="STRING" id="126957.T1ITV2"/>
<protein>
    <recommendedName>
        <fullName evidence="8">Dehydrogenase/reductase SDR family protein 7-like</fullName>
    </recommendedName>
</protein>
<keyword evidence="2" id="KW-0560">Oxidoreductase</keyword>
<dbReference type="PRINTS" id="PR00080">
    <property type="entry name" value="SDRFAMILY"/>
</dbReference>
<dbReference type="PANTHER" id="PTHR44196">
    <property type="entry name" value="DEHYDROGENASE/REDUCTASE SDR FAMILY MEMBER 7B"/>
    <property type="match status" value="1"/>
</dbReference>
<dbReference type="eggNOG" id="KOG1205">
    <property type="taxonomic scope" value="Eukaryota"/>
</dbReference>
<keyword evidence="5" id="KW-1133">Transmembrane helix</keyword>
<organism evidence="6 7">
    <name type="scientific">Strigamia maritima</name>
    <name type="common">European centipede</name>
    <name type="synonym">Geophilus maritimus</name>
    <dbReference type="NCBI Taxonomy" id="126957"/>
    <lineage>
        <taxon>Eukaryota</taxon>
        <taxon>Metazoa</taxon>
        <taxon>Ecdysozoa</taxon>
        <taxon>Arthropoda</taxon>
        <taxon>Myriapoda</taxon>
        <taxon>Chilopoda</taxon>
        <taxon>Pleurostigmophora</taxon>
        <taxon>Geophilomorpha</taxon>
        <taxon>Linotaeniidae</taxon>
        <taxon>Strigamia</taxon>
    </lineage>
</organism>
<keyword evidence="5" id="KW-0472">Membrane</keyword>
<accession>T1ITV2</accession>
<dbReference type="AlphaFoldDB" id="T1ITV2"/>
<evidence type="ECO:0000313" key="6">
    <source>
        <dbReference type="EnsemblMetazoa" id="SMAR004560-PA"/>
    </source>
</evidence>
<evidence type="ECO:0000256" key="4">
    <source>
        <dbReference type="RuleBase" id="RU000363"/>
    </source>
</evidence>
<dbReference type="NCBIfam" id="NF004825">
    <property type="entry name" value="PRK06181.1"/>
    <property type="match status" value="1"/>
</dbReference>
<evidence type="ECO:0000256" key="5">
    <source>
        <dbReference type="SAM" id="Phobius"/>
    </source>
</evidence>
<dbReference type="GO" id="GO:0016491">
    <property type="term" value="F:oxidoreductase activity"/>
    <property type="evidence" value="ECO:0007669"/>
    <property type="project" value="UniProtKB-KW"/>
</dbReference>
<reference evidence="6" key="2">
    <citation type="submission" date="2015-02" db="UniProtKB">
        <authorList>
            <consortium name="EnsemblMetazoa"/>
        </authorList>
    </citation>
    <scope>IDENTIFICATION</scope>
</reference>
<reference evidence="7" key="1">
    <citation type="submission" date="2011-05" db="EMBL/GenBank/DDBJ databases">
        <authorList>
            <person name="Richards S.R."/>
            <person name="Qu J."/>
            <person name="Jiang H."/>
            <person name="Jhangiani S.N."/>
            <person name="Agravi P."/>
            <person name="Goodspeed R."/>
            <person name="Gross S."/>
            <person name="Mandapat C."/>
            <person name="Jackson L."/>
            <person name="Mathew T."/>
            <person name="Pu L."/>
            <person name="Thornton R."/>
            <person name="Saada N."/>
            <person name="Wilczek-Boney K.B."/>
            <person name="Lee S."/>
            <person name="Kovar C."/>
            <person name="Wu Y."/>
            <person name="Scherer S.E."/>
            <person name="Worley K.C."/>
            <person name="Muzny D.M."/>
            <person name="Gibbs R."/>
        </authorList>
    </citation>
    <scope>NUCLEOTIDE SEQUENCE</scope>
    <source>
        <strain evidence="7">Brora</strain>
    </source>
</reference>
<dbReference type="Pfam" id="PF00106">
    <property type="entry name" value="adh_short"/>
    <property type="match status" value="1"/>
</dbReference>
<comment type="similarity">
    <text evidence="1 4">Belongs to the short-chain dehydrogenases/reductases (SDR) family.</text>
</comment>
<proteinExistence type="inferred from homology"/>